<organism evidence="1">
    <name type="scientific">Anguilla anguilla</name>
    <name type="common">European freshwater eel</name>
    <name type="synonym">Muraena anguilla</name>
    <dbReference type="NCBI Taxonomy" id="7936"/>
    <lineage>
        <taxon>Eukaryota</taxon>
        <taxon>Metazoa</taxon>
        <taxon>Chordata</taxon>
        <taxon>Craniata</taxon>
        <taxon>Vertebrata</taxon>
        <taxon>Euteleostomi</taxon>
        <taxon>Actinopterygii</taxon>
        <taxon>Neopterygii</taxon>
        <taxon>Teleostei</taxon>
        <taxon>Anguilliformes</taxon>
        <taxon>Anguillidae</taxon>
        <taxon>Anguilla</taxon>
    </lineage>
</organism>
<reference evidence="1" key="1">
    <citation type="submission" date="2014-11" db="EMBL/GenBank/DDBJ databases">
        <authorList>
            <person name="Amaro Gonzalez C."/>
        </authorList>
    </citation>
    <scope>NUCLEOTIDE SEQUENCE</scope>
</reference>
<dbReference type="EMBL" id="GBXM01095722">
    <property type="protein sequence ID" value="JAH12855.1"/>
    <property type="molecule type" value="Transcribed_RNA"/>
</dbReference>
<protein>
    <submittedName>
        <fullName evidence="1">Uncharacterized protein</fullName>
    </submittedName>
</protein>
<name>A0A0E9Q956_ANGAN</name>
<sequence>MGWYDGGVVFWYVNFLSWQNRILLR</sequence>
<dbReference type="AlphaFoldDB" id="A0A0E9Q956"/>
<evidence type="ECO:0000313" key="1">
    <source>
        <dbReference type="EMBL" id="JAH12855.1"/>
    </source>
</evidence>
<accession>A0A0E9Q956</accession>
<proteinExistence type="predicted"/>
<reference evidence="1" key="2">
    <citation type="journal article" date="2015" name="Fish Shellfish Immunol.">
        <title>Early steps in the European eel (Anguilla anguilla)-Vibrio vulnificus interaction in the gills: Role of the RtxA13 toxin.</title>
        <authorList>
            <person name="Callol A."/>
            <person name="Pajuelo D."/>
            <person name="Ebbesson L."/>
            <person name="Teles M."/>
            <person name="MacKenzie S."/>
            <person name="Amaro C."/>
        </authorList>
    </citation>
    <scope>NUCLEOTIDE SEQUENCE</scope>
</reference>